<evidence type="ECO:0000256" key="1">
    <source>
        <dbReference type="ARBA" id="ARBA00012920"/>
    </source>
</evidence>
<comment type="caution">
    <text evidence="9">The sequence shown here is derived from an EMBL/GenBank/DDBJ whole genome shotgun (WGS) entry which is preliminary data.</text>
</comment>
<proteinExistence type="predicted"/>
<evidence type="ECO:0000313" key="10">
    <source>
        <dbReference type="Proteomes" id="UP000018320"/>
    </source>
</evidence>
<dbReference type="PANTHER" id="PTHR11707">
    <property type="entry name" value="L-ASPARAGINASE"/>
    <property type="match status" value="1"/>
</dbReference>
<dbReference type="InterPro" id="IPR036152">
    <property type="entry name" value="Asp/glu_Ase-like_sf"/>
</dbReference>
<keyword evidence="2" id="KW-0378">Hydrolase</keyword>
<dbReference type="InterPro" id="IPR041725">
    <property type="entry name" value="L-asparaginase_I"/>
</dbReference>
<dbReference type="PIRSF" id="PIRSF001220">
    <property type="entry name" value="L-ASNase_gatD"/>
    <property type="match status" value="1"/>
</dbReference>
<dbReference type="InterPro" id="IPR006033">
    <property type="entry name" value="AsnA_fam"/>
</dbReference>
<dbReference type="PANTHER" id="PTHR11707:SF28">
    <property type="entry name" value="60 KDA LYSOPHOSPHOLIPASE"/>
    <property type="match status" value="1"/>
</dbReference>
<evidence type="ECO:0000313" key="9">
    <source>
        <dbReference type="EMBL" id="ESU36247.1"/>
    </source>
</evidence>
<gene>
    <name evidence="9" type="ORF">DHA2_14547</name>
</gene>
<dbReference type="VEuPathDB" id="GiardiaDB:GL50803_0014547"/>
<organism evidence="9 10">
    <name type="scientific">Giardia intestinalis</name>
    <name type="common">Giardia lamblia</name>
    <dbReference type="NCBI Taxonomy" id="5741"/>
    <lineage>
        <taxon>Eukaryota</taxon>
        <taxon>Metamonada</taxon>
        <taxon>Diplomonadida</taxon>
        <taxon>Hexamitidae</taxon>
        <taxon>Giardiinae</taxon>
        <taxon>Giardia</taxon>
    </lineage>
</organism>
<feature type="domain" description="Asparaginase/glutaminase C-terminal" evidence="8">
    <location>
        <begin position="255"/>
        <end position="369"/>
    </location>
</feature>
<evidence type="ECO:0000256" key="6">
    <source>
        <dbReference type="SAM" id="SignalP"/>
    </source>
</evidence>
<dbReference type="InterPro" id="IPR027474">
    <property type="entry name" value="L-asparaginase_N"/>
</dbReference>
<dbReference type="Pfam" id="PF17763">
    <property type="entry name" value="Asparaginase_C"/>
    <property type="match status" value="1"/>
</dbReference>
<evidence type="ECO:0000259" key="7">
    <source>
        <dbReference type="Pfam" id="PF00710"/>
    </source>
</evidence>
<evidence type="ECO:0000256" key="5">
    <source>
        <dbReference type="PROSITE-ProRule" id="PRU10100"/>
    </source>
</evidence>
<dbReference type="FunFam" id="3.40.50.40:FF:000001">
    <property type="entry name" value="L-asparaginase 1"/>
    <property type="match status" value="1"/>
</dbReference>
<reference evidence="10" key="1">
    <citation type="submission" date="2012-02" db="EMBL/GenBank/DDBJ databases">
        <title>Genome sequencing of Giardia lamblia Genotypes A2 and B isolates (DH and GS) and comparative analysis with the genomes of Genotypes A1 and E (WB and Pig).</title>
        <authorList>
            <person name="Adam R."/>
            <person name="Dahlstrom E."/>
            <person name="Martens C."/>
            <person name="Bruno D."/>
            <person name="Barbian K."/>
            <person name="Porcella S.F."/>
            <person name="Nash T."/>
        </authorList>
    </citation>
    <scope>NUCLEOTIDE SEQUENCE</scope>
    <source>
        <strain evidence="10">DH</strain>
    </source>
</reference>
<reference evidence="9 10" key="2">
    <citation type="journal article" date="2013" name="Genome Biol. Evol.">
        <title>Genome sequencing of Giardia lamblia genotypes A2 and B isolates (DH and GS) and comparative analysis with the genomes of genotypes A1 and E (WB and Pig).</title>
        <authorList>
            <person name="Adam R.D."/>
            <person name="Dahlstrom E.W."/>
            <person name="Martens C.A."/>
            <person name="Bruno D.P."/>
            <person name="Barbian K.D."/>
            <person name="Ricklefs S.M."/>
            <person name="Hernandez M.M."/>
            <person name="Narla N.P."/>
            <person name="Patel R.B."/>
            <person name="Porcella S.F."/>
            <person name="Nash T.E."/>
        </authorList>
    </citation>
    <scope>NUCLEOTIDE SEQUENCE [LARGE SCALE GENOMIC DNA]</scope>
    <source>
        <strain evidence="9 10">DH</strain>
    </source>
</reference>
<dbReference type="SUPFAM" id="SSF53774">
    <property type="entry name" value="Glutaminase/Asparaginase"/>
    <property type="match status" value="1"/>
</dbReference>
<dbReference type="InterPro" id="IPR037152">
    <property type="entry name" value="L-asparaginase_N_sf"/>
</dbReference>
<evidence type="ECO:0000256" key="2">
    <source>
        <dbReference type="ARBA" id="ARBA00022801"/>
    </source>
</evidence>
<dbReference type="SMART" id="SM00870">
    <property type="entry name" value="Asparaginase"/>
    <property type="match status" value="1"/>
</dbReference>
<dbReference type="InterPro" id="IPR027473">
    <property type="entry name" value="L-asparaginase_C"/>
</dbReference>
<protein>
    <recommendedName>
        <fullName evidence="1">asparaginase</fullName>
        <ecNumber evidence="1">3.5.1.1</ecNumber>
    </recommendedName>
</protein>
<dbReference type="SFLD" id="SFLDS00057">
    <property type="entry name" value="Glutaminase/Asparaginase"/>
    <property type="match status" value="1"/>
</dbReference>
<feature type="signal peptide" evidence="6">
    <location>
        <begin position="1"/>
        <end position="29"/>
    </location>
</feature>
<dbReference type="EMBL" id="AHGT01000052">
    <property type="protein sequence ID" value="ESU36247.1"/>
    <property type="molecule type" value="Genomic_DNA"/>
</dbReference>
<dbReference type="Gene3D" id="3.40.50.1170">
    <property type="entry name" value="L-asparaginase, N-terminal domain"/>
    <property type="match status" value="1"/>
</dbReference>
<evidence type="ECO:0000256" key="3">
    <source>
        <dbReference type="PIRSR" id="PIRSR001220-1"/>
    </source>
</evidence>
<dbReference type="Proteomes" id="UP000018320">
    <property type="component" value="Unassembled WGS sequence"/>
</dbReference>
<evidence type="ECO:0000256" key="4">
    <source>
        <dbReference type="PIRSR" id="PIRSR001220-2"/>
    </source>
</evidence>
<dbReference type="AlphaFoldDB" id="V6TCX3"/>
<feature type="non-terminal residue" evidence="9">
    <location>
        <position position="1"/>
    </location>
</feature>
<dbReference type="CDD" id="cd08963">
    <property type="entry name" value="L-asparaginase_I"/>
    <property type="match status" value="1"/>
</dbReference>
<feature type="binding site" evidence="4">
    <location>
        <position position="102"/>
    </location>
    <ligand>
        <name>substrate</name>
    </ligand>
</feature>
<feature type="binding site" evidence="4">
    <location>
        <begin position="133"/>
        <end position="134"/>
    </location>
    <ligand>
        <name>substrate</name>
    </ligand>
</feature>
<dbReference type="PRINTS" id="PR00139">
    <property type="entry name" value="ASNGLNASE"/>
</dbReference>
<sequence length="387" mass="41545">VVKVHRIMGSLTAVTIFILQLITASTASGSVDTPWHVNSGVGLRPHVLCLYVGGTIGMTKDETGEYVPTPGYLEEVVASLPYFSADDVPLFTIREYDVLLDSSNMRPEDWLLIARDIADAYDNYTGFVVIHGTDTLSYTASALSFLLPNLSKPVILTGSQIPLAETYNDGVFNLLGSILLAGWYDIPEVGLFFAGKLYRGNRAQKYSSWQLNAFDSGAYPPLAIMGVSVFVNTEKIRRADSDQKPTVQDAVSSAVGIVHIYPGVSGNDLLAAAVGKKGLVLLAFGSGNGPSSDPEFIAALETLHARGLVIVDATQTFWGMVDLGLYETGGAMRRASVISAYTMTPEAAYTKLSILLGQDLDQSGVETLFQSNLAGELDIPTIQSRVM</sequence>
<dbReference type="PROSITE" id="PS51732">
    <property type="entry name" value="ASN_GLN_ASE_3"/>
    <property type="match status" value="1"/>
</dbReference>
<feature type="chain" id="PRO_5004753176" description="asparaginase" evidence="6">
    <location>
        <begin position="30"/>
        <end position="387"/>
    </location>
</feature>
<feature type="domain" description="L-asparaginase N-terminal" evidence="7">
    <location>
        <begin position="46"/>
        <end position="235"/>
    </location>
</feature>
<dbReference type="InterPro" id="IPR027475">
    <property type="entry name" value="Asparaginase/glutaminase_AS2"/>
</dbReference>
<feature type="active site" evidence="5">
    <location>
        <position position="133"/>
    </location>
</feature>
<feature type="active site" description="O-isoaspartyl threonine intermediate" evidence="3">
    <location>
        <position position="55"/>
    </location>
</feature>
<dbReference type="InterPro" id="IPR006034">
    <property type="entry name" value="Asparaginase/glutaminase-like"/>
</dbReference>
<dbReference type="VEuPathDB" id="GiardiaDB:GL50581_1484"/>
<name>V6TCX3_GIAIN</name>
<dbReference type="Pfam" id="PF00710">
    <property type="entry name" value="Asparaginase"/>
    <property type="match status" value="1"/>
</dbReference>
<dbReference type="NCBIfam" id="TIGR00519">
    <property type="entry name" value="asnASE_I"/>
    <property type="match status" value="1"/>
</dbReference>
<dbReference type="Gene3D" id="3.40.50.40">
    <property type="match status" value="1"/>
</dbReference>
<dbReference type="GO" id="GO:0009066">
    <property type="term" value="P:aspartate family amino acid metabolic process"/>
    <property type="evidence" value="ECO:0007669"/>
    <property type="project" value="UniProtKB-ARBA"/>
</dbReference>
<dbReference type="GO" id="GO:0004067">
    <property type="term" value="F:asparaginase activity"/>
    <property type="evidence" value="ECO:0007669"/>
    <property type="project" value="UniProtKB-UniRule"/>
</dbReference>
<dbReference type="InterPro" id="IPR040919">
    <property type="entry name" value="Asparaginase_C"/>
</dbReference>
<keyword evidence="6" id="KW-0732">Signal</keyword>
<dbReference type="VEuPathDB" id="GiardiaDB:QR46_4135"/>
<dbReference type="EC" id="3.5.1.1" evidence="1"/>
<accession>V6TCX3</accession>
<dbReference type="PIRSF" id="PIRSF500176">
    <property type="entry name" value="L_ASNase"/>
    <property type="match status" value="1"/>
</dbReference>
<dbReference type="PROSITE" id="PS00917">
    <property type="entry name" value="ASN_GLN_ASE_2"/>
    <property type="match status" value="1"/>
</dbReference>
<dbReference type="VEuPathDB" id="GiardiaDB:DHA2_14547"/>
<evidence type="ECO:0000259" key="8">
    <source>
        <dbReference type="Pfam" id="PF17763"/>
    </source>
</evidence>